<feature type="transmembrane region" description="Helical" evidence="1">
    <location>
        <begin position="145"/>
        <end position="164"/>
    </location>
</feature>
<keyword evidence="1" id="KW-1133">Transmembrane helix</keyword>
<name>A0A917HEX1_9BACI</name>
<keyword evidence="1" id="KW-0812">Transmembrane</keyword>
<evidence type="ECO:0000256" key="1">
    <source>
        <dbReference type="SAM" id="Phobius"/>
    </source>
</evidence>
<reference evidence="2" key="2">
    <citation type="submission" date="2020-09" db="EMBL/GenBank/DDBJ databases">
        <authorList>
            <person name="Sun Q."/>
            <person name="Zhou Y."/>
        </authorList>
    </citation>
    <scope>NUCLEOTIDE SEQUENCE</scope>
    <source>
        <strain evidence="2">CGMCC 1.12754</strain>
    </source>
</reference>
<proteinExistence type="predicted"/>
<feature type="transmembrane region" description="Helical" evidence="1">
    <location>
        <begin position="61"/>
        <end position="80"/>
    </location>
</feature>
<dbReference type="RefSeq" id="WP_188455468.1">
    <property type="nucleotide sequence ID" value="NZ_BMFR01000008.1"/>
</dbReference>
<evidence type="ECO:0000313" key="3">
    <source>
        <dbReference type="Proteomes" id="UP000622860"/>
    </source>
</evidence>
<dbReference type="Proteomes" id="UP000622860">
    <property type="component" value="Unassembled WGS sequence"/>
</dbReference>
<feature type="transmembrane region" description="Helical" evidence="1">
    <location>
        <begin position="36"/>
        <end position="55"/>
    </location>
</feature>
<reference evidence="2" key="1">
    <citation type="journal article" date="2014" name="Int. J. Syst. Evol. Microbiol.">
        <title>Complete genome sequence of Corynebacterium casei LMG S-19264T (=DSM 44701T), isolated from a smear-ripened cheese.</title>
        <authorList>
            <consortium name="US DOE Joint Genome Institute (JGI-PGF)"/>
            <person name="Walter F."/>
            <person name="Albersmeier A."/>
            <person name="Kalinowski J."/>
            <person name="Ruckert C."/>
        </authorList>
    </citation>
    <scope>NUCLEOTIDE SEQUENCE</scope>
    <source>
        <strain evidence="2">CGMCC 1.12754</strain>
    </source>
</reference>
<dbReference type="AlphaFoldDB" id="A0A917HEX1"/>
<protein>
    <submittedName>
        <fullName evidence="2">Uncharacterized protein</fullName>
    </submittedName>
</protein>
<organism evidence="2 3">
    <name type="scientific">Virgibacillus oceani</name>
    <dbReference type="NCBI Taxonomy" id="1479511"/>
    <lineage>
        <taxon>Bacteria</taxon>
        <taxon>Bacillati</taxon>
        <taxon>Bacillota</taxon>
        <taxon>Bacilli</taxon>
        <taxon>Bacillales</taxon>
        <taxon>Bacillaceae</taxon>
        <taxon>Virgibacillus</taxon>
    </lineage>
</organism>
<accession>A0A917HEX1</accession>
<gene>
    <name evidence="2" type="ORF">GCM10011398_22200</name>
</gene>
<comment type="caution">
    <text evidence="2">The sequence shown here is derived from an EMBL/GenBank/DDBJ whole genome shotgun (WGS) entry which is preliminary data.</text>
</comment>
<keyword evidence="1" id="KW-0472">Membrane</keyword>
<keyword evidence="3" id="KW-1185">Reference proteome</keyword>
<evidence type="ECO:0000313" key="2">
    <source>
        <dbReference type="EMBL" id="GGG76738.1"/>
    </source>
</evidence>
<sequence length="187" mass="21356">MAITILTLKWYLDNPLKASPNIPVKLERINNRSSEALNYIVTYIIPFISFNSNIFNSEGDLNIPTIFAFLVLFLVIGNLYMHNNLYHINPVLSLFYDINVAKGTKGESLIIVSDKGKDVPLNSTVFMRKLSPGALMYVMKPQNVLSYRKLVIFLTSFLVLLALWNEEFNGYVLKIITFILSFIKNLI</sequence>
<dbReference type="EMBL" id="BMFR01000008">
    <property type="protein sequence ID" value="GGG76738.1"/>
    <property type="molecule type" value="Genomic_DNA"/>
</dbReference>